<evidence type="ECO:0000313" key="3">
    <source>
        <dbReference type="Proteomes" id="UP000292927"/>
    </source>
</evidence>
<dbReference type="AlphaFoldDB" id="A0A4Q7PNX0"/>
<proteinExistence type="predicted"/>
<evidence type="ECO:0000313" key="2">
    <source>
        <dbReference type="EMBL" id="RZT02662.1"/>
    </source>
</evidence>
<comment type="caution">
    <text evidence="2">The sequence shown here is derived from an EMBL/GenBank/DDBJ whole genome shotgun (WGS) entry which is preliminary data.</text>
</comment>
<accession>A0A4Q7PNX0</accession>
<keyword evidence="3" id="KW-1185">Reference proteome</keyword>
<dbReference type="Proteomes" id="UP000292927">
    <property type="component" value="Unassembled WGS sequence"/>
</dbReference>
<feature type="region of interest" description="Disordered" evidence="1">
    <location>
        <begin position="289"/>
        <end position="308"/>
    </location>
</feature>
<gene>
    <name evidence="2" type="ORF">EV209_0784</name>
</gene>
<dbReference type="RefSeq" id="WP_130433231.1">
    <property type="nucleotide sequence ID" value="NZ_SGXF01000001.1"/>
</dbReference>
<dbReference type="EMBL" id="SGXF01000001">
    <property type="protein sequence ID" value="RZT02662.1"/>
    <property type="molecule type" value="Genomic_DNA"/>
</dbReference>
<evidence type="ECO:0000256" key="1">
    <source>
        <dbReference type="SAM" id="MobiDB-lite"/>
    </source>
</evidence>
<organism evidence="2 3">
    <name type="scientific">Cuneatibacter caecimuris</name>
    <dbReference type="NCBI Taxonomy" id="1796618"/>
    <lineage>
        <taxon>Bacteria</taxon>
        <taxon>Bacillati</taxon>
        <taxon>Bacillota</taxon>
        <taxon>Clostridia</taxon>
        <taxon>Lachnospirales</taxon>
        <taxon>Lachnospiraceae</taxon>
        <taxon>Cuneatibacter</taxon>
    </lineage>
</organism>
<protein>
    <submittedName>
        <fullName evidence="2">Uncharacterized protein</fullName>
    </submittedName>
</protein>
<name>A0A4Q7PNX0_9FIRM</name>
<sequence length="531" mass="58032">MRKTPYLAAAFLLAAGLIWSRPRAVFAGGEIELDEIYQRWSDGYSMEEARLRDTSEADRSTLLYLGSEISNIVLDGREVQGNRFALKSGQHVSFDLEINGLINSTMLGAIDRNQCRLDWERYQEALFLGERGIYLIRPVSEVFRIEDMYFEDRLADGKIQYSFEGIYEAVLADPEADGTSFLKDYGKISAAAEVMSLRIVTRGAGGIHPEPVYFNRYGGGSESLGVKFAIDEEAEWSAELNGREIPVEVHNRDTYFLSLADMEDSEEPVSGNICQLPILVLDDAVFGPGSEADPGEGGPNSGTPFSETHKSVVGRGVSGILPAIACTGVSLAMAGAASLVQSRTGKKKERKKTEAEIIVNHGRELPVLLAGGRQAVRVPVMLSGGSAAEYRWNVRWVSDSGSGDFHAVIAGAGSLAELVMGLSGADLQDYEVVLRITAVPEQAGQEASAEAVCSVFVYREGLTVTREDTRKGSWKARLVKPGEKPGTAEIQELQPGKFQILRDRDGKKWACVQEDGKRWTVDLEEETADED</sequence>
<reference evidence="2 3" key="1">
    <citation type="submission" date="2019-02" db="EMBL/GenBank/DDBJ databases">
        <title>Genomic Encyclopedia of Type Strains, Phase IV (KMG-IV): sequencing the most valuable type-strain genomes for metagenomic binning, comparative biology and taxonomic classification.</title>
        <authorList>
            <person name="Goeker M."/>
        </authorList>
    </citation>
    <scope>NUCLEOTIDE SEQUENCE [LARGE SCALE GENOMIC DNA]</scope>
    <source>
        <strain evidence="2 3">DSM 29486</strain>
    </source>
</reference>